<organism evidence="2 3">
    <name type="scientific">Popillia japonica</name>
    <name type="common">Japanese beetle</name>
    <dbReference type="NCBI Taxonomy" id="7064"/>
    <lineage>
        <taxon>Eukaryota</taxon>
        <taxon>Metazoa</taxon>
        <taxon>Ecdysozoa</taxon>
        <taxon>Arthropoda</taxon>
        <taxon>Hexapoda</taxon>
        <taxon>Insecta</taxon>
        <taxon>Pterygota</taxon>
        <taxon>Neoptera</taxon>
        <taxon>Endopterygota</taxon>
        <taxon>Coleoptera</taxon>
        <taxon>Polyphaga</taxon>
        <taxon>Scarabaeiformia</taxon>
        <taxon>Scarabaeidae</taxon>
        <taxon>Rutelinae</taxon>
        <taxon>Popillia</taxon>
    </lineage>
</organism>
<name>A0AAW1KLR0_POPJA</name>
<feature type="region of interest" description="Disordered" evidence="1">
    <location>
        <begin position="1"/>
        <end position="41"/>
    </location>
</feature>
<keyword evidence="3" id="KW-1185">Reference proteome</keyword>
<feature type="compositionally biased region" description="Acidic residues" evidence="1">
    <location>
        <begin position="7"/>
        <end position="19"/>
    </location>
</feature>
<dbReference type="EMBL" id="JASPKY010000208">
    <property type="protein sequence ID" value="KAK9720660.1"/>
    <property type="molecule type" value="Genomic_DNA"/>
</dbReference>
<feature type="region of interest" description="Disordered" evidence="1">
    <location>
        <begin position="56"/>
        <end position="94"/>
    </location>
</feature>
<dbReference type="AlphaFoldDB" id="A0AAW1KLR0"/>
<evidence type="ECO:0000313" key="2">
    <source>
        <dbReference type="EMBL" id="KAK9720660.1"/>
    </source>
</evidence>
<comment type="caution">
    <text evidence="2">The sequence shown here is derived from an EMBL/GenBank/DDBJ whole genome shotgun (WGS) entry which is preliminary data.</text>
</comment>
<feature type="compositionally biased region" description="Basic and acidic residues" evidence="1">
    <location>
        <begin position="59"/>
        <end position="69"/>
    </location>
</feature>
<evidence type="ECO:0000313" key="3">
    <source>
        <dbReference type="Proteomes" id="UP001458880"/>
    </source>
</evidence>
<dbReference type="Proteomes" id="UP001458880">
    <property type="component" value="Unassembled WGS sequence"/>
</dbReference>
<protein>
    <submittedName>
        <fullName evidence="2">Uncharacterized protein</fullName>
    </submittedName>
</protein>
<evidence type="ECO:0000256" key="1">
    <source>
        <dbReference type="SAM" id="MobiDB-lite"/>
    </source>
</evidence>
<gene>
    <name evidence="2" type="ORF">QE152_g21955</name>
</gene>
<reference evidence="2 3" key="1">
    <citation type="journal article" date="2024" name="BMC Genomics">
        <title>De novo assembly and annotation of Popillia japonica's genome with initial clues to its potential as an invasive pest.</title>
        <authorList>
            <person name="Cucini C."/>
            <person name="Boschi S."/>
            <person name="Funari R."/>
            <person name="Cardaioli E."/>
            <person name="Iannotti N."/>
            <person name="Marturano G."/>
            <person name="Paoli F."/>
            <person name="Bruttini M."/>
            <person name="Carapelli A."/>
            <person name="Frati F."/>
            <person name="Nardi F."/>
        </authorList>
    </citation>
    <scope>NUCLEOTIDE SEQUENCE [LARGE SCALE GENOMIC DNA]</scope>
    <source>
        <strain evidence="2">DMR45628</strain>
    </source>
</reference>
<proteinExistence type="predicted"/>
<sequence length="94" mass="10774">MNKQTCDDIDENTTSEDEVTFLLRLRPSPPPRQRRHSLDYKSRTAGKRLCVSPTGWDISLEHKEQDPGRNKGRPPQSPTQCRRLSLTEGKDNAQ</sequence>
<accession>A0AAW1KLR0</accession>